<dbReference type="STRING" id="1227077.SAMN04515668_4927"/>
<sequence>MPDLYSDTEAPWDLLAKHLAGEASALEEQELHAWITASPERLPLLTDATRAWERGGTLAEAFSAEDVDPAWQRFRVAAELEPATAAVPAAVMQPAPAAPATEGGRVVPLWPALASRSWLQLAAAVLLLVGVWGVLRSFWPLRQRVETITVAASAERRQVSLPDGSRVWVNRHSTLSYAANFNRTARVVQLQGEAFFEVKKDRGRPFTVLANETRTQVLGTSFNVRAYGAEDSVEVAVVTGRVAFRPVRRLSTGTDSVLLTPGQRGVIYRVAPTAAVQKPISDPNFRAWQRRELVFDNQTLTQLAQTLARYYDTPVTLANPAIGNCRFTGTFAQANLPQVLRVVSLSANLTVRQSAAGYTLDGPGCP</sequence>
<dbReference type="Pfam" id="PF04773">
    <property type="entry name" value="FecR"/>
    <property type="match status" value="1"/>
</dbReference>
<protein>
    <submittedName>
        <fullName evidence="3">Ferric-dicitrate binding protein FerR, regulates iron transport through sigma-19</fullName>
    </submittedName>
</protein>
<gene>
    <name evidence="3" type="ORF">SAMN04515668_4927</name>
</gene>
<dbReference type="InterPro" id="IPR006860">
    <property type="entry name" value="FecR"/>
</dbReference>
<evidence type="ECO:0000259" key="1">
    <source>
        <dbReference type="Pfam" id="PF04773"/>
    </source>
</evidence>
<dbReference type="PANTHER" id="PTHR30273">
    <property type="entry name" value="PERIPLASMIC SIGNAL SENSOR AND SIGMA FACTOR ACTIVATOR FECR-RELATED"/>
    <property type="match status" value="1"/>
</dbReference>
<reference evidence="4" key="1">
    <citation type="submission" date="2016-10" db="EMBL/GenBank/DDBJ databases">
        <authorList>
            <person name="Varghese N."/>
            <person name="Submissions S."/>
        </authorList>
    </citation>
    <scope>NUCLEOTIDE SEQUENCE [LARGE SCALE GENOMIC DNA]</scope>
    <source>
        <strain evidence="4">OR362-8,ATCC BAA-1266,JCM 13504</strain>
    </source>
</reference>
<proteinExistence type="predicted"/>
<dbReference type="RefSeq" id="WP_092678955.1">
    <property type="nucleotide sequence ID" value="NZ_FOXS01000011.1"/>
</dbReference>
<dbReference type="GO" id="GO:0016989">
    <property type="term" value="F:sigma factor antagonist activity"/>
    <property type="evidence" value="ECO:0007669"/>
    <property type="project" value="TreeGrafter"/>
</dbReference>
<feature type="domain" description="Protein FecR C-terminal" evidence="2">
    <location>
        <begin position="292"/>
        <end position="352"/>
    </location>
</feature>
<evidence type="ECO:0000259" key="2">
    <source>
        <dbReference type="Pfam" id="PF16344"/>
    </source>
</evidence>
<dbReference type="PANTHER" id="PTHR30273:SF2">
    <property type="entry name" value="PROTEIN FECR"/>
    <property type="match status" value="1"/>
</dbReference>
<dbReference type="InterPro" id="IPR032508">
    <property type="entry name" value="FecR_C"/>
</dbReference>
<dbReference type="Proteomes" id="UP000199029">
    <property type="component" value="Unassembled WGS sequence"/>
</dbReference>
<dbReference type="AlphaFoldDB" id="A0A1I6BQR3"/>
<feature type="domain" description="FecR protein" evidence="1">
    <location>
        <begin position="152"/>
        <end position="242"/>
    </location>
</feature>
<organism evidence="3 4">
    <name type="scientific">Hymenobacter arizonensis</name>
    <name type="common">Siccationidurans arizonensis</name>
    <dbReference type="NCBI Taxonomy" id="1227077"/>
    <lineage>
        <taxon>Bacteria</taxon>
        <taxon>Pseudomonadati</taxon>
        <taxon>Bacteroidota</taxon>
        <taxon>Cytophagia</taxon>
        <taxon>Cytophagales</taxon>
        <taxon>Hymenobacteraceae</taxon>
        <taxon>Hymenobacter</taxon>
    </lineage>
</organism>
<evidence type="ECO:0000313" key="3">
    <source>
        <dbReference type="EMBL" id="SFQ83214.1"/>
    </source>
</evidence>
<dbReference type="Pfam" id="PF16344">
    <property type="entry name" value="FecR_C"/>
    <property type="match status" value="1"/>
</dbReference>
<dbReference type="OrthoDB" id="1452822at2"/>
<dbReference type="Gene3D" id="2.60.120.1440">
    <property type="match status" value="1"/>
</dbReference>
<keyword evidence="4" id="KW-1185">Reference proteome</keyword>
<evidence type="ECO:0000313" key="4">
    <source>
        <dbReference type="Proteomes" id="UP000199029"/>
    </source>
</evidence>
<dbReference type="InterPro" id="IPR012373">
    <property type="entry name" value="Ferrdict_sens_TM"/>
</dbReference>
<dbReference type="EMBL" id="FOXS01000011">
    <property type="protein sequence ID" value="SFQ83214.1"/>
    <property type="molecule type" value="Genomic_DNA"/>
</dbReference>
<dbReference type="PIRSF" id="PIRSF018266">
    <property type="entry name" value="FecR"/>
    <property type="match status" value="1"/>
</dbReference>
<accession>A0A1I6BQR3</accession>
<dbReference type="Gene3D" id="3.55.50.30">
    <property type="match status" value="1"/>
</dbReference>
<name>A0A1I6BQR3_HYMAR</name>